<evidence type="ECO:0000256" key="5">
    <source>
        <dbReference type="ARBA" id="ARBA00022691"/>
    </source>
</evidence>
<organism evidence="10 11">
    <name type="scientific">Ferviditalea candida</name>
    <dbReference type="NCBI Taxonomy" id="3108399"/>
    <lineage>
        <taxon>Bacteria</taxon>
        <taxon>Bacillati</taxon>
        <taxon>Bacillota</taxon>
        <taxon>Bacilli</taxon>
        <taxon>Bacillales</taxon>
        <taxon>Paenibacillaceae</taxon>
        <taxon>Ferviditalea</taxon>
    </lineage>
</organism>
<gene>
    <name evidence="10" type="ORF">VF724_00890</name>
</gene>
<evidence type="ECO:0000259" key="9">
    <source>
        <dbReference type="PROSITE" id="PS51686"/>
    </source>
</evidence>
<dbReference type="InterPro" id="IPR031340">
    <property type="entry name" value="RsmF_methylt_CI"/>
</dbReference>
<evidence type="ECO:0000256" key="8">
    <source>
        <dbReference type="SAM" id="MobiDB-lite"/>
    </source>
</evidence>
<name>A0ABU5ZCI4_9BACL</name>
<dbReference type="PANTHER" id="PTHR22807:SF30">
    <property type="entry name" value="28S RRNA (CYTOSINE(4447)-C(5))-METHYLTRANSFERASE-RELATED"/>
    <property type="match status" value="1"/>
</dbReference>
<dbReference type="Gene3D" id="3.40.50.150">
    <property type="entry name" value="Vaccinia Virus protein VP39"/>
    <property type="match status" value="1"/>
</dbReference>
<reference evidence="10" key="1">
    <citation type="submission" date="2023-12" db="EMBL/GenBank/DDBJ databases">
        <title>Fervidustalea candida gen. nov., sp. nov., a novel member of the family Paenibacillaceae isolated from a geothermal area.</title>
        <authorList>
            <person name="Li W.-J."/>
            <person name="Jiao J.-Y."/>
            <person name="Chen Y."/>
        </authorList>
    </citation>
    <scope>NUCLEOTIDE SEQUENCE</scope>
    <source>
        <strain evidence="10">SYSU GA230002</strain>
    </source>
</reference>
<dbReference type="NCBIfam" id="TIGR00446">
    <property type="entry name" value="nop2p"/>
    <property type="match status" value="1"/>
</dbReference>
<feature type="binding site" evidence="7">
    <location>
        <position position="135"/>
    </location>
    <ligand>
        <name>S-adenosyl-L-methionine</name>
        <dbReference type="ChEBI" id="CHEBI:59789"/>
    </ligand>
</feature>
<dbReference type="CDD" id="cd02440">
    <property type="entry name" value="AdoMet_MTases"/>
    <property type="match status" value="1"/>
</dbReference>
<dbReference type="PROSITE" id="PS51686">
    <property type="entry name" value="SAM_MT_RSMB_NOP"/>
    <property type="match status" value="1"/>
</dbReference>
<dbReference type="InterPro" id="IPR001678">
    <property type="entry name" value="MeTrfase_RsmB-F_NOP2_dom"/>
</dbReference>
<dbReference type="GO" id="GO:0032259">
    <property type="term" value="P:methylation"/>
    <property type="evidence" value="ECO:0007669"/>
    <property type="project" value="UniProtKB-KW"/>
</dbReference>
<keyword evidence="4 7" id="KW-0808">Transferase</keyword>
<dbReference type="InterPro" id="IPR031341">
    <property type="entry name" value="Methyltr_RsmF_N"/>
</dbReference>
<evidence type="ECO:0000313" key="10">
    <source>
        <dbReference type="EMBL" id="MEB3100213.1"/>
    </source>
</evidence>
<dbReference type="InterPro" id="IPR027391">
    <property type="entry name" value="Nol1_Nop2_Fmu_2"/>
</dbReference>
<feature type="active site" description="Nucleophile" evidence="7">
    <location>
        <position position="233"/>
    </location>
</feature>
<dbReference type="PRINTS" id="PR02008">
    <property type="entry name" value="RCMTFAMILY"/>
</dbReference>
<dbReference type="Pfam" id="PF01189">
    <property type="entry name" value="Methyltr_RsmB-F"/>
    <property type="match status" value="1"/>
</dbReference>
<dbReference type="Proteomes" id="UP001310386">
    <property type="component" value="Unassembled WGS sequence"/>
</dbReference>
<dbReference type="InterPro" id="IPR049560">
    <property type="entry name" value="MeTrfase_RsmB-F_NOP2_cat"/>
</dbReference>
<dbReference type="Pfam" id="PF17125">
    <property type="entry name" value="Methyltr_RsmF_N"/>
    <property type="match status" value="1"/>
</dbReference>
<dbReference type="CDD" id="cd21147">
    <property type="entry name" value="RsmF_methylt_CTD1"/>
    <property type="match status" value="1"/>
</dbReference>
<feature type="binding site" evidence="7">
    <location>
        <begin position="111"/>
        <end position="117"/>
    </location>
    <ligand>
        <name>S-adenosyl-L-methionine</name>
        <dbReference type="ChEBI" id="CHEBI:59789"/>
    </ligand>
</feature>
<evidence type="ECO:0000313" key="11">
    <source>
        <dbReference type="Proteomes" id="UP001310386"/>
    </source>
</evidence>
<dbReference type="PROSITE" id="PS01153">
    <property type="entry name" value="NOL1_NOP2_SUN"/>
    <property type="match status" value="1"/>
</dbReference>
<dbReference type="PANTHER" id="PTHR22807">
    <property type="entry name" value="NOP2 YEAST -RELATED NOL1/NOP2/FMU SUN DOMAIN-CONTAINING"/>
    <property type="match status" value="1"/>
</dbReference>
<evidence type="ECO:0000256" key="2">
    <source>
        <dbReference type="ARBA" id="ARBA00022490"/>
    </source>
</evidence>
<dbReference type="InterPro" id="IPR023267">
    <property type="entry name" value="RCMT"/>
</dbReference>
<dbReference type="Gene3D" id="2.30.130.60">
    <property type="match status" value="1"/>
</dbReference>
<dbReference type="GO" id="GO:0008168">
    <property type="term" value="F:methyltransferase activity"/>
    <property type="evidence" value="ECO:0007669"/>
    <property type="project" value="UniProtKB-KW"/>
</dbReference>
<evidence type="ECO:0000256" key="6">
    <source>
        <dbReference type="ARBA" id="ARBA00022884"/>
    </source>
</evidence>
<evidence type="ECO:0000256" key="1">
    <source>
        <dbReference type="ARBA" id="ARBA00007494"/>
    </source>
</evidence>
<keyword evidence="3 7" id="KW-0489">Methyltransferase</keyword>
<feature type="binding site" evidence="7">
    <location>
        <position position="180"/>
    </location>
    <ligand>
        <name>S-adenosyl-L-methionine</name>
        <dbReference type="ChEBI" id="CHEBI:59789"/>
    </ligand>
</feature>
<dbReference type="RefSeq" id="WP_371752319.1">
    <property type="nucleotide sequence ID" value="NZ_JAYJLD010000001.1"/>
</dbReference>
<sequence length="494" mass="54817">MTVKLPEAFEKRMQHMLGEEFEPFLASYEKERYYGLRVNTLKAPVGEFLELSPFRLSPIPWCREGFYYNGEERPGKHPYYYAGLYYIQEPSAMSPVELLDVRPGDRVLDVCAAPGGKSTQIAAKLQGQGVLVSNDNSADRVKALVKNIELFGVRNAAVLNETPNALGRVFGGYFDKILIDAPCSGEGMFRKDEDMIRSWSPESVQTCVVLQKDILDAAAVLLAPGGRMVYSTCTFAPEENEARIADFLDRHPHFEVVPIPDAWGFAQGRPEWIMESRQGIEGFSGRAAEAVKGTARLWPHCIEGEGHFVAVLQHKGEGLGIEADPASGRERTSGRGNGGKKPAQTETEREDIISRFFAEMGFPDLPGKLVFFGDFAYLAAAGLPDLSGLKVARPGWYIGNIKKNRFEPSQALAMGLRAQEAVRSVSFTADSLEVVRYLKGETLQLEKDEIAVRDTGVSAKGYCLVCVDGYPLGWGKWIDGLLKNEYPPGWRWIW</sequence>
<comment type="caution">
    <text evidence="7">Lacks conserved residue(s) required for the propagation of feature annotation.</text>
</comment>
<feature type="region of interest" description="Disordered" evidence="8">
    <location>
        <begin position="320"/>
        <end position="348"/>
    </location>
</feature>
<accession>A0ABU5ZCI4</accession>
<dbReference type="InterPro" id="IPR011023">
    <property type="entry name" value="Nop2p"/>
</dbReference>
<evidence type="ECO:0000256" key="4">
    <source>
        <dbReference type="ARBA" id="ARBA00022679"/>
    </source>
</evidence>
<dbReference type="InterPro" id="IPR029063">
    <property type="entry name" value="SAM-dependent_MTases_sf"/>
</dbReference>
<comment type="caution">
    <text evidence="10">The sequence shown here is derived from an EMBL/GenBank/DDBJ whole genome shotgun (WGS) entry which is preliminary data.</text>
</comment>
<keyword evidence="6 7" id="KW-0694">RNA-binding</keyword>
<evidence type="ECO:0000256" key="7">
    <source>
        <dbReference type="PROSITE-ProRule" id="PRU01023"/>
    </source>
</evidence>
<proteinExistence type="inferred from homology"/>
<dbReference type="SUPFAM" id="SSF53335">
    <property type="entry name" value="S-adenosyl-L-methionine-dependent methyltransferases"/>
    <property type="match status" value="1"/>
</dbReference>
<keyword evidence="5 7" id="KW-0949">S-adenosyl-L-methionine</keyword>
<keyword evidence="2" id="KW-0963">Cytoplasm</keyword>
<dbReference type="Pfam" id="PF13636">
    <property type="entry name" value="Methyltranf_PUA"/>
    <property type="match status" value="1"/>
</dbReference>
<dbReference type="Pfam" id="PF17126">
    <property type="entry name" value="RsmF_methylt_CI"/>
    <property type="match status" value="1"/>
</dbReference>
<dbReference type="EMBL" id="JAYJLD010000001">
    <property type="protein sequence ID" value="MEB3100213.1"/>
    <property type="molecule type" value="Genomic_DNA"/>
</dbReference>
<dbReference type="InterPro" id="IPR018314">
    <property type="entry name" value="RsmB/NOL1/NOP2-like_CS"/>
</dbReference>
<evidence type="ECO:0000256" key="3">
    <source>
        <dbReference type="ARBA" id="ARBA00022603"/>
    </source>
</evidence>
<protein>
    <submittedName>
        <fullName evidence="10">RsmB/NOP family class I SAM-dependent RNA methyltransferase</fullName>
        <ecNumber evidence="10">2.1.1.-</ecNumber>
    </submittedName>
</protein>
<dbReference type="EC" id="2.1.1.-" evidence="10"/>
<keyword evidence="11" id="KW-1185">Reference proteome</keyword>
<dbReference type="Gene3D" id="3.30.70.1170">
    <property type="entry name" value="Sun protein, domain 3"/>
    <property type="match status" value="1"/>
</dbReference>
<feature type="domain" description="SAM-dependent MTase RsmB/NOP-type" evidence="9">
    <location>
        <begin position="24"/>
        <end position="315"/>
    </location>
</feature>
<comment type="similarity">
    <text evidence="1 7">Belongs to the class I-like SAM-binding methyltransferase superfamily. RsmB/NOP family.</text>
</comment>